<evidence type="ECO:0000313" key="1">
    <source>
        <dbReference type="EMBL" id="EHK98142.1"/>
    </source>
</evidence>
<proteinExistence type="predicted"/>
<keyword evidence="2" id="KW-1185">Reference proteome</keyword>
<name>H0ETI6_GLAL7</name>
<evidence type="ECO:0000313" key="2">
    <source>
        <dbReference type="Proteomes" id="UP000005446"/>
    </source>
</evidence>
<dbReference type="HOGENOM" id="CLU_3032530_0_0_1"/>
<dbReference type="Proteomes" id="UP000005446">
    <property type="component" value="Unassembled WGS sequence"/>
</dbReference>
<dbReference type="AlphaFoldDB" id="H0ETI6"/>
<comment type="caution">
    <text evidence="1">The sequence shown here is derived from an EMBL/GenBank/DDBJ whole genome shotgun (WGS) entry which is preliminary data.</text>
</comment>
<reference evidence="1 2" key="1">
    <citation type="journal article" date="2012" name="Eukaryot. Cell">
        <title>Genome sequence of the fungus Glarea lozoyensis: the first genome sequence of a species from the Helotiaceae family.</title>
        <authorList>
            <person name="Youssar L."/>
            <person name="Gruening B.A."/>
            <person name="Erxleben A."/>
            <person name="Guenther S."/>
            <person name="Huettel W."/>
        </authorList>
    </citation>
    <scope>NUCLEOTIDE SEQUENCE [LARGE SCALE GENOMIC DNA]</scope>
    <source>
        <strain evidence="2">ATCC 74030 / MF5533</strain>
    </source>
</reference>
<protein>
    <submittedName>
        <fullName evidence="1">Uncharacterized protein</fullName>
    </submittedName>
</protein>
<sequence length="55" mass="6021">MNMTNLEPNILLGQWGGWNRYNISEALPAVSIRSAHSSGLRMPTKTTPNIAIIAI</sequence>
<dbReference type="EMBL" id="AGUE01000164">
    <property type="protein sequence ID" value="EHK98142.1"/>
    <property type="molecule type" value="Genomic_DNA"/>
</dbReference>
<gene>
    <name evidence="1" type="ORF">M7I_6050</name>
</gene>
<organism evidence="1 2">
    <name type="scientific">Glarea lozoyensis (strain ATCC 74030 / MF5533)</name>
    <dbReference type="NCBI Taxonomy" id="1104152"/>
    <lineage>
        <taxon>Eukaryota</taxon>
        <taxon>Fungi</taxon>
        <taxon>Dikarya</taxon>
        <taxon>Ascomycota</taxon>
        <taxon>Pezizomycotina</taxon>
        <taxon>Leotiomycetes</taxon>
        <taxon>Helotiales</taxon>
        <taxon>Helotiaceae</taxon>
        <taxon>Glarea</taxon>
    </lineage>
</organism>
<accession>H0ETI6</accession>
<dbReference type="InParanoid" id="H0ETI6"/>